<evidence type="ECO:0000256" key="2">
    <source>
        <dbReference type="ARBA" id="ARBA00022643"/>
    </source>
</evidence>
<dbReference type="GO" id="GO:0005634">
    <property type="term" value="C:nucleus"/>
    <property type="evidence" value="ECO:0007669"/>
    <property type="project" value="TreeGrafter"/>
</dbReference>
<feature type="domain" description="PAS" evidence="4">
    <location>
        <begin position="89"/>
        <end position="111"/>
    </location>
</feature>
<evidence type="ECO:0000259" key="4">
    <source>
        <dbReference type="PROSITE" id="PS50112"/>
    </source>
</evidence>
<dbReference type="NCBIfam" id="TIGR00229">
    <property type="entry name" value="sensory_box"/>
    <property type="match status" value="2"/>
</dbReference>
<keyword evidence="2" id="KW-0288">FMN</keyword>
<dbReference type="EMBL" id="KQ964664">
    <property type="protein sequence ID" value="KXN67054.1"/>
    <property type="molecule type" value="Genomic_DNA"/>
</dbReference>
<dbReference type="OrthoDB" id="447251at2759"/>
<keyword evidence="6" id="KW-1185">Reference proteome</keyword>
<accession>A0A137NWQ3</accession>
<evidence type="ECO:0000313" key="6">
    <source>
        <dbReference type="Proteomes" id="UP000070444"/>
    </source>
</evidence>
<proteinExistence type="predicted"/>
<dbReference type="Gene3D" id="3.30.450.20">
    <property type="entry name" value="PAS domain"/>
    <property type="match status" value="2"/>
</dbReference>
<evidence type="ECO:0000256" key="3">
    <source>
        <dbReference type="ARBA" id="ARBA00022991"/>
    </source>
</evidence>
<dbReference type="CDD" id="cd00130">
    <property type="entry name" value="PAS"/>
    <property type="match status" value="3"/>
</dbReference>
<keyword evidence="3" id="KW-0157">Chromophore</keyword>
<dbReference type="InterPro" id="IPR013655">
    <property type="entry name" value="PAS_fold_3"/>
</dbReference>
<dbReference type="AlphaFoldDB" id="A0A137NWQ3"/>
<keyword evidence="1" id="KW-0285">Flavoprotein</keyword>
<evidence type="ECO:0000313" key="5">
    <source>
        <dbReference type="EMBL" id="KXN67054.1"/>
    </source>
</evidence>
<dbReference type="STRING" id="796925.A0A137NWQ3"/>
<reference evidence="5 6" key="1">
    <citation type="journal article" date="2015" name="Genome Biol. Evol.">
        <title>Phylogenomic analyses indicate that early fungi evolved digesting cell walls of algal ancestors of land plants.</title>
        <authorList>
            <person name="Chang Y."/>
            <person name="Wang S."/>
            <person name="Sekimoto S."/>
            <person name="Aerts A.L."/>
            <person name="Choi C."/>
            <person name="Clum A."/>
            <person name="LaButti K.M."/>
            <person name="Lindquist E.A."/>
            <person name="Yee Ngan C."/>
            <person name="Ohm R.A."/>
            <person name="Salamov A.A."/>
            <person name="Grigoriev I.V."/>
            <person name="Spatafora J.W."/>
            <person name="Berbee M.L."/>
        </authorList>
    </citation>
    <scope>NUCLEOTIDE SEQUENCE [LARGE SCALE GENOMIC DNA]</scope>
    <source>
        <strain evidence="5 6">NRRL 28638</strain>
    </source>
</reference>
<dbReference type="SMART" id="SM00086">
    <property type="entry name" value="PAC"/>
    <property type="match status" value="2"/>
</dbReference>
<name>A0A137NWQ3_CONC2</name>
<dbReference type="InterPro" id="IPR001610">
    <property type="entry name" value="PAC"/>
</dbReference>
<sequence length="609" mass="67916">MESPFQNFEFEQIYNSSPSSSLAFKVAPSTPDSNISTASNSSFYSSSGFDIVSILSQLHRRPNKKIELGPVDHSCAFLISDAQHRDFPIIYASPNFEKLTGYSFEEVKGKNCRFLQSPDGMVESGSVRKHTDNWAVKQLKFQTLDGSEQQVSLINYKKNGEPFVNLVTVIPIIEGGIIKFYLGLQVDMIEQPGAILNKMTNGTYAINYSNMTIPTSISSSMGLDLDNTSLQLLNLSNATSNSLNSNLAFKFKDRQALSNGTSGFINWHQMLVDQCDNLVHVLSLRGVMLYASKSCETLLGYSSSKLQNRPLSEICHPADINPVLREIKSCSENQDLFSLIYRLKHIDGSFIWFETFGKIHTDSSTSRKCIILSAKPIKMPQLPSIWTHILGGLSDSDFWWRMTSEGLVLATTSGMESNLGSQYKDCIGASLYQLIHPDSCMPLTACLEACKSGKISGLRYFTMGLGCKIAEIESIFYPSGTSHSLILARCRLIKEETDRRLPAPNVCYPLSDGLAINFSPPYLFGELLPSHDRTMKYEVHRLKNDNARLRDELKRYEANESSLPPSKIQRSDPVQCLQCPQCRQYGVTRSLALDGSKIDICPCGWQCIS</sequence>
<dbReference type="InterPro" id="IPR035965">
    <property type="entry name" value="PAS-like_dom_sf"/>
</dbReference>
<dbReference type="SUPFAM" id="SSF55785">
    <property type="entry name" value="PYP-like sensor domain (PAS domain)"/>
    <property type="match status" value="2"/>
</dbReference>
<dbReference type="PROSITE" id="PS50112">
    <property type="entry name" value="PAS"/>
    <property type="match status" value="2"/>
</dbReference>
<protein>
    <recommendedName>
        <fullName evidence="4">PAS domain-containing protein</fullName>
    </recommendedName>
</protein>
<organism evidence="5 6">
    <name type="scientific">Conidiobolus coronatus (strain ATCC 28846 / CBS 209.66 / NRRL 28638)</name>
    <name type="common">Delacroixia coronata</name>
    <dbReference type="NCBI Taxonomy" id="796925"/>
    <lineage>
        <taxon>Eukaryota</taxon>
        <taxon>Fungi</taxon>
        <taxon>Fungi incertae sedis</taxon>
        <taxon>Zoopagomycota</taxon>
        <taxon>Entomophthoromycotina</taxon>
        <taxon>Entomophthoromycetes</taxon>
        <taxon>Entomophthorales</taxon>
        <taxon>Ancylistaceae</taxon>
        <taxon>Conidiobolus</taxon>
    </lineage>
</organism>
<dbReference type="Pfam" id="PF13426">
    <property type="entry name" value="PAS_9"/>
    <property type="match status" value="1"/>
</dbReference>
<dbReference type="SMART" id="SM00091">
    <property type="entry name" value="PAS"/>
    <property type="match status" value="3"/>
</dbReference>
<gene>
    <name evidence="5" type="ORF">CONCODRAFT_19863</name>
</gene>
<dbReference type="PANTHER" id="PTHR47429:SF7">
    <property type="entry name" value="GATA-FACTOR"/>
    <property type="match status" value="1"/>
</dbReference>
<dbReference type="PANTHER" id="PTHR47429">
    <property type="entry name" value="PROTEIN TWIN LOV 1"/>
    <property type="match status" value="1"/>
</dbReference>
<dbReference type="InterPro" id="IPR000014">
    <property type="entry name" value="PAS"/>
</dbReference>
<dbReference type="Proteomes" id="UP000070444">
    <property type="component" value="Unassembled WGS sequence"/>
</dbReference>
<evidence type="ECO:0000256" key="1">
    <source>
        <dbReference type="ARBA" id="ARBA00022630"/>
    </source>
</evidence>
<feature type="domain" description="PAS" evidence="4">
    <location>
        <begin position="271"/>
        <end position="334"/>
    </location>
</feature>
<dbReference type="Pfam" id="PF08447">
    <property type="entry name" value="PAS_3"/>
    <property type="match status" value="1"/>
</dbReference>